<dbReference type="OrthoDB" id="21617at2759"/>
<name>A0A0H2RUK5_9AGAM</name>
<reference evidence="2 3" key="1">
    <citation type="submission" date="2015-04" db="EMBL/GenBank/DDBJ databases">
        <title>Complete genome sequence of Schizopora paradoxa KUC8140, a cosmopolitan wood degrader in East Asia.</title>
        <authorList>
            <consortium name="DOE Joint Genome Institute"/>
            <person name="Min B."/>
            <person name="Park H."/>
            <person name="Jang Y."/>
            <person name="Kim J.-J."/>
            <person name="Kim K.H."/>
            <person name="Pangilinan J."/>
            <person name="Lipzen A."/>
            <person name="Riley R."/>
            <person name="Grigoriev I.V."/>
            <person name="Spatafora J.W."/>
            <person name="Choi I.-G."/>
        </authorList>
    </citation>
    <scope>NUCLEOTIDE SEQUENCE [LARGE SCALE GENOMIC DNA]</scope>
    <source>
        <strain evidence="2 3">KUC8140</strain>
    </source>
</reference>
<accession>A0A0H2RUK5</accession>
<evidence type="ECO:0000313" key="3">
    <source>
        <dbReference type="Proteomes" id="UP000053477"/>
    </source>
</evidence>
<dbReference type="AlphaFoldDB" id="A0A0H2RUK5"/>
<dbReference type="Pfam" id="PF10454">
    <property type="entry name" value="DUF2458"/>
    <property type="match status" value="1"/>
</dbReference>
<dbReference type="InterPro" id="IPR018858">
    <property type="entry name" value="DUF2458"/>
</dbReference>
<protein>
    <submittedName>
        <fullName evidence="2">Uncharacterized protein</fullName>
    </submittedName>
</protein>
<gene>
    <name evidence="2" type="ORF">SCHPADRAFT_920183</name>
</gene>
<dbReference type="Proteomes" id="UP000053477">
    <property type="component" value="Unassembled WGS sequence"/>
</dbReference>
<organism evidence="2 3">
    <name type="scientific">Schizopora paradoxa</name>
    <dbReference type="NCBI Taxonomy" id="27342"/>
    <lineage>
        <taxon>Eukaryota</taxon>
        <taxon>Fungi</taxon>
        <taxon>Dikarya</taxon>
        <taxon>Basidiomycota</taxon>
        <taxon>Agaricomycotina</taxon>
        <taxon>Agaricomycetes</taxon>
        <taxon>Hymenochaetales</taxon>
        <taxon>Schizoporaceae</taxon>
        <taxon>Schizopora</taxon>
    </lineage>
</organism>
<feature type="region of interest" description="Disordered" evidence="1">
    <location>
        <begin position="36"/>
        <end position="85"/>
    </location>
</feature>
<evidence type="ECO:0000256" key="1">
    <source>
        <dbReference type="SAM" id="MobiDB-lite"/>
    </source>
</evidence>
<feature type="compositionally biased region" description="Polar residues" evidence="1">
    <location>
        <begin position="143"/>
        <end position="156"/>
    </location>
</feature>
<dbReference type="EMBL" id="KQ085926">
    <property type="protein sequence ID" value="KLO15705.1"/>
    <property type="molecule type" value="Genomic_DNA"/>
</dbReference>
<proteinExistence type="predicted"/>
<dbReference type="InParanoid" id="A0A0H2RUK5"/>
<evidence type="ECO:0000313" key="2">
    <source>
        <dbReference type="EMBL" id="KLO15705.1"/>
    </source>
</evidence>
<feature type="region of interest" description="Disordered" evidence="1">
    <location>
        <begin position="137"/>
        <end position="156"/>
    </location>
</feature>
<keyword evidence="3" id="KW-1185">Reference proteome</keyword>
<sequence length="312" mass="33838">MDFTNINDPAGISALLNTLRTSQAWADLQAAQQSANTAEVVEQQHTESQSTSAPHQAPLPNAEGTDSEAKPTETPSSLGGSNEGLKSSVVPSVAGLLSQLSGTSSQDLLHNPTPFSATNYGSSSSLPYGHLATVTSREGEASTIKSQPESSLHSQQPVIQKSLRTLSFQQALPVIANLSEDPGFVEAVLQLRKDQDSLEEQLWNEREDIIAAQNEKVKVAVTKANLVGGQISEREANTMRDAFVKQLDNFNNDRVFPAWDAMMHRQQSKLESLGVPTMYKTESGADRHRQQKIIQVLEGITSGQDPEDACMW</sequence>
<dbReference type="STRING" id="27342.A0A0H2RUK5"/>